<dbReference type="InterPro" id="IPR027417">
    <property type="entry name" value="P-loop_NTPase"/>
</dbReference>
<evidence type="ECO:0000313" key="2">
    <source>
        <dbReference type="EMBL" id="GMI28637.1"/>
    </source>
</evidence>
<reference evidence="2 3" key="1">
    <citation type="journal article" date="2023" name="Commun. Biol.">
        <title>Genome analysis of Parmales, the sister group of diatoms, reveals the evolutionary specialization of diatoms from phago-mixotrophs to photoautotrophs.</title>
        <authorList>
            <person name="Ban H."/>
            <person name="Sato S."/>
            <person name="Yoshikawa S."/>
            <person name="Yamada K."/>
            <person name="Nakamura Y."/>
            <person name="Ichinomiya M."/>
            <person name="Sato N."/>
            <person name="Blanc-Mathieu R."/>
            <person name="Endo H."/>
            <person name="Kuwata A."/>
            <person name="Ogata H."/>
        </authorList>
    </citation>
    <scope>NUCLEOTIDE SEQUENCE [LARGE SCALE GENOMIC DNA]</scope>
</reference>
<feature type="non-terminal residue" evidence="2">
    <location>
        <position position="1"/>
    </location>
</feature>
<proteinExistence type="predicted"/>
<dbReference type="InterPro" id="IPR006555">
    <property type="entry name" value="ATP-dep_Helicase_C"/>
</dbReference>
<dbReference type="Pfam" id="PF13307">
    <property type="entry name" value="Helicase_C_2"/>
    <property type="match status" value="1"/>
</dbReference>
<dbReference type="PANTHER" id="PTHR11472">
    <property type="entry name" value="DNA REPAIR DEAD HELICASE RAD3/XP-D SUBFAMILY MEMBER"/>
    <property type="match status" value="1"/>
</dbReference>
<feature type="non-terminal residue" evidence="2">
    <location>
        <position position="365"/>
    </location>
</feature>
<evidence type="ECO:0000259" key="1">
    <source>
        <dbReference type="SMART" id="SM00491"/>
    </source>
</evidence>
<name>A0ABQ6MLB1_9STRA</name>
<evidence type="ECO:0000313" key="3">
    <source>
        <dbReference type="Proteomes" id="UP001165060"/>
    </source>
</evidence>
<dbReference type="SMART" id="SM00491">
    <property type="entry name" value="HELICc2"/>
    <property type="match status" value="1"/>
</dbReference>
<keyword evidence="3" id="KW-1185">Reference proteome</keyword>
<protein>
    <recommendedName>
        <fullName evidence="1">ATP-dependent helicase C-terminal domain-containing protein</fullName>
    </recommendedName>
</protein>
<dbReference type="InterPro" id="IPR045028">
    <property type="entry name" value="DinG/Rad3-like"/>
</dbReference>
<sequence length="365" mass="39411">IQRFVSRLSEHLSATKPGTSSLLGLTEFMFAIKCDNVNLCKLDRYITRADLNRKLLGFLKAAAPPPGEAPQAEPAFVSKHVSPLAGVHQFLQRLMGAEADGKVVVAYPPPTAFKPTTPSVRYFMLNPSACFDEVASSAATTILAGGTLRPFSHIASELMPASSLAAASLADERDYDEPVTEGEGATFFSCDHVVARENVHTLAVSHGPDGSLLEFNYANRGLEKTIDALGRAVANLCNVVPAGLVVFLPSYSYEAEVIRRWKDTGAWELIGSKKRAFREPKESRDLEATLSNYSRAVHKDKGAVLFSVVGGKMSEGINFSDDMARCVMVVGLPFPDSKDAELKEKMAHLDREYKAAGGKGITGQS</sequence>
<dbReference type="Gene3D" id="3.40.50.300">
    <property type="entry name" value="P-loop containing nucleotide triphosphate hydrolases"/>
    <property type="match status" value="1"/>
</dbReference>
<accession>A0ABQ6MLB1</accession>
<gene>
    <name evidence="2" type="ORF">TeGR_g2091</name>
</gene>
<dbReference type="Proteomes" id="UP001165060">
    <property type="component" value="Unassembled WGS sequence"/>
</dbReference>
<organism evidence="2 3">
    <name type="scientific">Tetraparma gracilis</name>
    <dbReference type="NCBI Taxonomy" id="2962635"/>
    <lineage>
        <taxon>Eukaryota</taxon>
        <taxon>Sar</taxon>
        <taxon>Stramenopiles</taxon>
        <taxon>Ochrophyta</taxon>
        <taxon>Bolidophyceae</taxon>
        <taxon>Parmales</taxon>
        <taxon>Triparmaceae</taxon>
        <taxon>Tetraparma</taxon>
    </lineage>
</organism>
<comment type="caution">
    <text evidence="2">The sequence shown here is derived from an EMBL/GenBank/DDBJ whole genome shotgun (WGS) entry which is preliminary data.</text>
</comment>
<dbReference type="PANTHER" id="PTHR11472:SF41">
    <property type="entry name" value="ATP-DEPENDENT DNA HELICASE DDX11-RELATED"/>
    <property type="match status" value="1"/>
</dbReference>
<dbReference type="EMBL" id="BRYB01005760">
    <property type="protein sequence ID" value="GMI28637.1"/>
    <property type="molecule type" value="Genomic_DNA"/>
</dbReference>
<feature type="domain" description="ATP-dependent helicase C-terminal" evidence="1">
    <location>
        <begin position="251"/>
        <end position="362"/>
    </location>
</feature>